<gene>
    <name evidence="1" type="ORF">SDC9_178831</name>
</gene>
<dbReference type="EMBL" id="VSSQ01082854">
    <property type="protein sequence ID" value="MPN31357.1"/>
    <property type="molecule type" value="Genomic_DNA"/>
</dbReference>
<accession>A0A645GXB3</accession>
<name>A0A645GXB3_9ZZZZ</name>
<dbReference type="AlphaFoldDB" id="A0A645GXB3"/>
<sequence>MVGVSRHEDDGRWVWQLLDGLGQRETVLAGHVDVQQQHIHLGAGAVVLQHGQCLGSVGCFLHHIVTPAIGEQGTQAAAGQRFVIDDENVHSRKLSDL</sequence>
<organism evidence="1">
    <name type="scientific">bioreactor metagenome</name>
    <dbReference type="NCBI Taxonomy" id="1076179"/>
    <lineage>
        <taxon>unclassified sequences</taxon>
        <taxon>metagenomes</taxon>
        <taxon>ecological metagenomes</taxon>
    </lineage>
</organism>
<evidence type="ECO:0000313" key="1">
    <source>
        <dbReference type="EMBL" id="MPN31357.1"/>
    </source>
</evidence>
<reference evidence="1" key="1">
    <citation type="submission" date="2019-08" db="EMBL/GenBank/DDBJ databases">
        <authorList>
            <person name="Kucharzyk K."/>
            <person name="Murdoch R.W."/>
            <person name="Higgins S."/>
            <person name="Loffler F."/>
        </authorList>
    </citation>
    <scope>NUCLEOTIDE SEQUENCE</scope>
</reference>
<comment type="caution">
    <text evidence="1">The sequence shown here is derived from an EMBL/GenBank/DDBJ whole genome shotgun (WGS) entry which is preliminary data.</text>
</comment>
<protein>
    <submittedName>
        <fullName evidence="1">Uncharacterized protein</fullName>
    </submittedName>
</protein>
<proteinExistence type="predicted"/>